<dbReference type="EMBL" id="CABVPU010000025">
    <property type="protein sequence ID" value="VWC13720.1"/>
    <property type="molecule type" value="Genomic_DNA"/>
</dbReference>
<dbReference type="InterPro" id="IPR058064">
    <property type="entry name" value="STM2901-like"/>
</dbReference>
<feature type="transmembrane region" description="Helical" evidence="1">
    <location>
        <begin position="12"/>
        <end position="30"/>
    </location>
</feature>
<keyword evidence="1" id="KW-1133">Transmembrane helix</keyword>
<keyword evidence="1" id="KW-0472">Membrane</keyword>
<dbReference type="InterPro" id="IPR058522">
    <property type="entry name" value="DUF8209"/>
</dbReference>
<sequence length="151" mass="16757">MGAADKSSGVYYYYGMANLTAGELFFWIMVDETMNQLGIDDAVSVGMILLGRNNLPTRMKPGGAIRGTSYASQYSRRVFRKMQFPFGLQLPTLVGGPVRDLKVRVVRNVGTFVGRTIPVIGWGVLASDVLTITYKAVSHYNRVAREGDRIW</sequence>
<gene>
    <name evidence="2" type="ORF">BLA15945_05524</name>
</gene>
<accession>A0A6P2M174</accession>
<proteinExistence type="predicted"/>
<dbReference type="Pfam" id="PF26636">
    <property type="entry name" value="DUF8209"/>
    <property type="match status" value="1"/>
</dbReference>
<evidence type="ECO:0000313" key="3">
    <source>
        <dbReference type="Proteomes" id="UP000494174"/>
    </source>
</evidence>
<name>A0A6P2M174_BURL3</name>
<organism evidence="2 3">
    <name type="scientific">Burkholderia lata (strain ATCC 17760 / DSM 23089 / LMG 22485 / NCIMB 9086 / R18194 / 383)</name>
    <dbReference type="NCBI Taxonomy" id="482957"/>
    <lineage>
        <taxon>Bacteria</taxon>
        <taxon>Pseudomonadati</taxon>
        <taxon>Pseudomonadota</taxon>
        <taxon>Betaproteobacteria</taxon>
        <taxon>Burkholderiales</taxon>
        <taxon>Burkholderiaceae</taxon>
        <taxon>Burkholderia</taxon>
        <taxon>Burkholderia cepacia complex</taxon>
    </lineage>
</organism>
<dbReference type="Proteomes" id="UP000494174">
    <property type="component" value="Unassembled WGS sequence"/>
</dbReference>
<dbReference type="AlphaFoldDB" id="A0A6P2M174"/>
<protein>
    <submittedName>
        <fullName evidence="2">Membrane protein</fullName>
    </submittedName>
</protein>
<keyword evidence="1" id="KW-0812">Transmembrane</keyword>
<dbReference type="NCBIfam" id="NF045926">
    <property type="entry name" value="STM2901_fam"/>
    <property type="match status" value="1"/>
</dbReference>
<dbReference type="RefSeq" id="WP_174916192.1">
    <property type="nucleotide sequence ID" value="NZ_CABVPS010000004.1"/>
</dbReference>
<evidence type="ECO:0000313" key="2">
    <source>
        <dbReference type="EMBL" id="VWC13720.1"/>
    </source>
</evidence>
<evidence type="ECO:0000256" key="1">
    <source>
        <dbReference type="SAM" id="Phobius"/>
    </source>
</evidence>
<reference evidence="2 3" key="1">
    <citation type="submission" date="2019-09" db="EMBL/GenBank/DDBJ databases">
        <authorList>
            <person name="Depoorter E."/>
        </authorList>
    </citation>
    <scope>NUCLEOTIDE SEQUENCE [LARGE SCALE GENOMIC DNA]</scope>
    <source>
        <strain evidence="2">R-15945</strain>
    </source>
</reference>